<proteinExistence type="predicted"/>
<evidence type="ECO:0000313" key="2">
    <source>
        <dbReference type="Proteomes" id="UP001222325"/>
    </source>
</evidence>
<keyword evidence="2" id="KW-1185">Reference proteome</keyword>
<comment type="caution">
    <text evidence="1">The sequence shown here is derived from an EMBL/GenBank/DDBJ whole genome shotgun (WGS) entry which is preliminary data.</text>
</comment>
<name>A0AAD6UGI7_9AGAR</name>
<gene>
    <name evidence="1" type="ORF">B0H15DRAFT_815163</name>
</gene>
<organism evidence="1 2">
    <name type="scientific">Mycena belliarum</name>
    <dbReference type="NCBI Taxonomy" id="1033014"/>
    <lineage>
        <taxon>Eukaryota</taxon>
        <taxon>Fungi</taxon>
        <taxon>Dikarya</taxon>
        <taxon>Basidiomycota</taxon>
        <taxon>Agaricomycotina</taxon>
        <taxon>Agaricomycetes</taxon>
        <taxon>Agaricomycetidae</taxon>
        <taxon>Agaricales</taxon>
        <taxon>Marasmiineae</taxon>
        <taxon>Mycenaceae</taxon>
        <taxon>Mycena</taxon>
    </lineage>
</organism>
<evidence type="ECO:0000313" key="1">
    <source>
        <dbReference type="EMBL" id="KAJ7102556.1"/>
    </source>
</evidence>
<protein>
    <submittedName>
        <fullName evidence="1">Uncharacterized protein</fullName>
    </submittedName>
</protein>
<sequence>MAGNCQRSALALYLGLAGGRVAGVRWARAGGRRRARTAGGETSARRGERPWARTGWERPRLLPYAAPGLAAHADWLRGLAQAKYGVGAGQETARARRWRREMRCACRLRWADARMPDGGLGTRAEAAAETPRNAGGWGRAPISHQCISAE</sequence>
<accession>A0AAD6UGI7</accession>
<reference evidence="1" key="1">
    <citation type="submission" date="2023-03" db="EMBL/GenBank/DDBJ databases">
        <title>Massive genome expansion in bonnet fungi (Mycena s.s.) driven by repeated elements and novel gene families across ecological guilds.</title>
        <authorList>
            <consortium name="Lawrence Berkeley National Laboratory"/>
            <person name="Harder C.B."/>
            <person name="Miyauchi S."/>
            <person name="Viragh M."/>
            <person name="Kuo A."/>
            <person name="Thoen E."/>
            <person name="Andreopoulos B."/>
            <person name="Lu D."/>
            <person name="Skrede I."/>
            <person name="Drula E."/>
            <person name="Henrissat B."/>
            <person name="Morin E."/>
            <person name="Kohler A."/>
            <person name="Barry K."/>
            <person name="LaButti K."/>
            <person name="Morin E."/>
            <person name="Salamov A."/>
            <person name="Lipzen A."/>
            <person name="Mereny Z."/>
            <person name="Hegedus B."/>
            <person name="Baldrian P."/>
            <person name="Stursova M."/>
            <person name="Weitz H."/>
            <person name="Taylor A."/>
            <person name="Grigoriev I.V."/>
            <person name="Nagy L.G."/>
            <person name="Martin F."/>
            <person name="Kauserud H."/>
        </authorList>
    </citation>
    <scope>NUCLEOTIDE SEQUENCE</scope>
    <source>
        <strain evidence="1">CBHHK173m</strain>
    </source>
</reference>
<dbReference type="Proteomes" id="UP001222325">
    <property type="component" value="Unassembled WGS sequence"/>
</dbReference>
<dbReference type="AlphaFoldDB" id="A0AAD6UGI7"/>
<dbReference type="EMBL" id="JARJCN010000003">
    <property type="protein sequence ID" value="KAJ7102556.1"/>
    <property type="molecule type" value="Genomic_DNA"/>
</dbReference>